<protein>
    <submittedName>
        <fullName evidence="1">Cyclin family protein</fullName>
    </submittedName>
</protein>
<comment type="caution">
    <text evidence="1">The sequence shown here is derived from an EMBL/GenBank/DDBJ whole genome shotgun (WGS) entry which is preliminary data.</text>
</comment>
<sequence length="468" mass="51444">MASRPIVPQQARGEAVVGGGVKQQKKAGAAAEGRNRRALGDIGNLVTVRGVDGKAQPQISRPITRSFCAQLLANAQAAAAAENNKKQVCVNVDKSHVLLDGIGVGKKAVGAKPAQKKVTVKPKAQEVIEISPDTEEDVKAKKQEVGPVNKKKEGEVASSKKKSQTLTSVLTARSKAACGLAQKPKKVQVVDIDAKDANNDLAGVEYVEDIYKFYKLVENESQPTNYIHTQTEVNEKMRAILIDWLTDVHQKFELSLETLYLTINIIDRFLSVKIVPRRELQLVGMGAMLIASKYEEIWAPEVNDLVCISDRAYSHQQVLTMEKTILGKLEWTLTVPTHYVFLVRFIKAAIPDEEMENMVYFLAELGIMHYDTLMFCPSMLAASAVYAARCTLNKSPAWTDTLKLHTGFSEAQMMDCAKLLVYFHSKAPESKLQVVYKKYSNSQKGAVALIPPAKSLLSGDVAVKKNTA</sequence>
<proteinExistence type="predicted"/>
<gene>
    <name evidence="1" type="ORF">OWV82_020321</name>
</gene>
<name>A0ACC1X7N3_MELAZ</name>
<organism evidence="1 2">
    <name type="scientific">Melia azedarach</name>
    <name type="common">Chinaberry tree</name>
    <dbReference type="NCBI Taxonomy" id="155640"/>
    <lineage>
        <taxon>Eukaryota</taxon>
        <taxon>Viridiplantae</taxon>
        <taxon>Streptophyta</taxon>
        <taxon>Embryophyta</taxon>
        <taxon>Tracheophyta</taxon>
        <taxon>Spermatophyta</taxon>
        <taxon>Magnoliopsida</taxon>
        <taxon>eudicotyledons</taxon>
        <taxon>Gunneridae</taxon>
        <taxon>Pentapetalae</taxon>
        <taxon>rosids</taxon>
        <taxon>malvids</taxon>
        <taxon>Sapindales</taxon>
        <taxon>Meliaceae</taxon>
        <taxon>Melia</taxon>
    </lineage>
</organism>
<reference evidence="1 2" key="1">
    <citation type="journal article" date="2023" name="Science">
        <title>Complex scaffold remodeling in plant triterpene biosynthesis.</title>
        <authorList>
            <person name="De La Pena R."/>
            <person name="Hodgson H."/>
            <person name="Liu J.C."/>
            <person name="Stephenson M.J."/>
            <person name="Martin A.C."/>
            <person name="Owen C."/>
            <person name="Harkess A."/>
            <person name="Leebens-Mack J."/>
            <person name="Jimenez L.E."/>
            <person name="Osbourn A."/>
            <person name="Sattely E.S."/>
        </authorList>
    </citation>
    <scope>NUCLEOTIDE SEQUENCE [LARGE SCALE GENOMIC DNA]</scope>
    <source>
        <strain evidence="2">cv. JPN11</strain>
        <tissue evidence="1">Leaf</tissue>
    </source>
</reference>
<evidence type="ECO:0000313" key="1">
    <source>
        <dbReference type="EMBL" id="KAJ4706699.1"/>
    </source>
</evidence>
<keyword evidence="2" id="KW-1185">Reference proteome</keyword>
<dbReference type="EMBL" id="CM051404">
    <property type="protein sequence ID" value="KAJ4706699.1"/>
    <property type="molecule type" value="Genomic_DNA"/>
</dbReference>
<evidence type="ECO:0000313" key="2">
    <source>
        <dbReference type="Proteomes" id="UP001164539"/>
    </source>
</evidence>
<accession>A0ACC1X7N3</accession>
<dbReference type="Proteomes" id="UP001164539">
    <property type="component" value="Chromosome 11"/>
</dbReference>